<feature type="transmembrane region" description="Helical" evidence="6">
    <location>
        <begin position="428"/>
        <end position="449"/>
    </location>
</feature>
<evidence type="ECO:0000256" key="3">
    <source>
        <dbReference type="ARBA" id="ARBA00022692"/>
    </source>
</evidence>
<evidence type="ECO:0000313" key="9">
    <source>
        <dbReference type="Proteomes" id="UP000039046"/>
    </source>
</evidence>
<name>A0A0A1TLL0_9HYPO</name>
<feature type="domain" description="Major facilitator superfamily (MFS) profile" evidence="7">
    <location>
        <begin position="68"/>
        <end position="488"/>
    </location>
</feature>
<dbReference type="HOGENOM" id="CLU_001265_0_6_1"/>
<dbReference type="PANTHER" id="PTHR43791:SF92">
    <property type="entry name" value="AGL026WP"/>
    <property type="match status" value="1"/>
</dbReference>
<dbReference type="PROSITE" id="PS50850">
    <property type="entry name" value="MFS"/>
    <property type="match status" value="1"/>
</dbReference>
<dbReference type="InterPro" id="IPR036259">
    <property type="entry name" value="MFS_trans_sf"/>
</dbReference>
<feature type="transmembrane region" description="Helical" evidence="6">
    <location>
        <begin position="200"/>
        <end position="218"/>
    </location>
</feature>
<dbReference type="AlphaFoldDB" id="A0A0A1TLL0"/>
<sequence length="515" mass="56715">MSSGTSDVADHRSNKETTEVMEQIAKTVSSDRHELPSGLQMPEVLQRMNSEQRAQLNQSVRKKIDMRLLPMVMLMYVMNYIDRNNIGAARYAGLEEELQLDKDGTQFSTAVGILFVGYILMQVPSNLMLNKIGKPGQYLPACMAVWGVISAATAACNNFGGLVACRFFLGLIEAAYFPGCLYYLSCWYTRKELGLRTTTLYIGSLLSGAFSGLISAGITNNMDGVRGLRAWRWLFLIEGVITVGIAIAAYFILPNFPRTTSWLNEEEMAMAVWRLEEDIGQDDWVNSGEQTFWKSFKSALRDIKLWPLLFLLTGNVTAASITAFFPSVVGTLNYPPVTTLLLTSPPYVLGIITTCINAWHADRTGERFFHITIPLCVAMASFILAAATTNTAARYVAIMIMIPGLYSGYTTALAWISNTLPRPPAKRAAALAFINAVSNLTSIYTPYLYPKTAAPRYTAAFIHNCAMIAVSIAAASVLRIMLARLNKKLDRGERVEGAINSAPGEAAENGFRFLL</sequence>
<keyword evidence="9" id="KW-1185">Reference proteome</keyword>
<dbReference type="EMBL" id="CDHN01000004">
    <property type="protein sequence ID" value="CEJ91658.1"/>
    <property type="molecule type" value="Genomic_DNA"/>
</dbReference>
<proteinExistence type="predicted"/>
<feature type="transmembrane region" description="Helical" evidence="6">
    <location>
        <begin position="107"/>
        <end position="129"/>
    </location>
</feature>
<dbReference type="FunFam" id="1.20.1250.20:FF:000013">
    <property type="entry name" value="MFS general substrate transporter"/>
    <property type="match status" value="1"/>
</dbReference>
<keyword evidence="2" id="KW-0813">Transport</keyword>
<evidence type="ECO:0000256" key="2">
    <source>
        <dbReference type="ARBA" id="ARBA00022448"/>
    </source>
</evidence>
<comment type="subcellular location">
    <subcellularLocation>
        <location evidence="1">Membrane</location>
        <topology evidence="1">Multi-pass membrane protein</topology>
    </subcellularLocation>
</comment>
<feature type="transmembrane region" description="Helical" evidence="6">
    <location>
        <begin position="305"/>
        <end position="325"/>
    </location>
</feature>
<feature type="transmembrane region" description="Helical" evidence="6">
    <location>
        <begin position="461"/>
        <end position="482"/>
    </location>
</feature>
<feature type="transmembrane region" description="Helical" evidence="6">
    <location>
        <begin position="395"/>
        <end position="416"/>
    </location>
</feature>
<gene>
    <name evidence="8" type="ORF">VHEMI07357</name>
</gene>
<dbReference type="InterPro" id="IPR020846">
    <property type="entry name" value="MFS_dom"/>
</dbReference>
<organism evidence="8 9">
    <name type="scientific">[Torrubiella] hemipterigena</name>
    <dbReference type="NCBI Taxonomy" id="1531966"/>
    <lineage>
        <taxon>Eukaryota</taxon>
        <taxon>Fungi</taxon>
        <taxon>Dikarya</taxon>
        <taxon>Ascomycota</taxon>
        <taxon>Pezizomycotina</taxon>
        <taxon>Sordariomycetes</taxon>
        <taxon>Hypocreomycetidae</taxon>
        <taxon>Hypocreales</taxon>
        <taxon>Clavicipitaceae</taxon>
        <taxon>Clavicipitaceae incertae sedis</taxon>
        <taxon>'Torrubiella' clade</taxon>
    </lineage>
</organism>
<dbReference type="PANTHER" id="PTHR43791">
    <property type="entry name" value="PERMEASE-RELATED"/>
    <property type="match status" value="1"/>
</dbReference>
<keyword evidence="4 6" id="KW-1133">Transmembrane helix</keyword>
<reference evidence="8 9" key="1">
    <citation type="journal article" date="2015" name="Genome Announc.">
        <title>Draft Genome Sequence and Gene Annotation of the Entomopathogenic Fungus Verticillium hemipterigenum.</title>
        <authorList>
            <person name="Horn F."/>
            <person name="Habel A."/>
            <person name="Scharf D.H."/>
            <person name="Dworschak J."/>
            <person name="Brakhage A.A."/>
            <person name="Guthke R."/>
            <person name="Hertweck C."/>
            <person name="Linde J."/>
        </authorList>
    </citation>
    <scope>NUCLEOTIDE SEQUENCE [LARGE SCALE GENOMIC DNA]</scope>
</reference>
<dbReference type="GO" id="GO:0022857">
    <property type="term" value="F:transmembrane transporter activity"/>
    <property type="evidence" value="ECO:0007669"/>
    <property type="project" value="InterPro"/>
</dbReference>
<protein>
    <submittedName>
        <fullName evidence="8">Putative Pantothenate transporter liz1</fullName>
    </submittedName>
</protein>
<feature type="transmembrane region" description="Helical" evidence="6">
    <location>
        <begin position="337"/>
        <end position="356"/>
    </location>
</feature>
<dbReference type="Pfam" id="PF07690">
    <property type="entry name" value="MFS_1"/>
    <property type="match status" value="1"/>
</dbReference>
<feature type="transmembrane region" description="Helical" evidence="6">
    <location>
        <begin position="141"/>
        <end position="161"/>
    </location>
</feature>
<evidence type="ECO:0000256" key="5">
    <source>
        <dbReference type="ARBA" id="ARBA00023136"/>
    </source>
</evidence>
<feature type="transmembrane region" description="Helical" evidence="6">
    <location>
        <begin position="230"/>
        <end position="253"/>
    </location>
</feature>
<dbReference type="SUPFAM" id="SSF103473">
    <property type="entry name" value="MFS general substrate transporter"/>
    <property type="match status" value="1"/>
</dbReference>
<dbReference type="FunFam" id="1.20.1250.20:FF:000057">
    <property type="entry name" value="MFS general substrate transporter"/>
    <property type="match status" value="1"/>
</dbReference>
<evidence type="ECO:0000256" key="1">
    <source>
        <dbReference type="ARBA" id="ARBA00004141"/>
    </source>
</evidence>
<dbReference type="OrthoDB" id="2250022at2759"/>
<dbReference type="InterPro" id="IPR011701">
    <property type="entry name" value="MFS"/>
</dbReference>
<evidence type="ECO:0000313" key="8">
    <source>
        <dbReference type="EMBL" id="CEJ91658.1"/>
    </source>
</evidence>
<evidence type="ECO:0000256" key="4">
    <source>
        <dbReference type="ARBA" id="ARBA00022989"/>
    </source>
</evidence>
<keyword evidence="5 6" id="KW-0472">Membrane</keyword>
<feature type="transmembrane region" description="Helical" evidence="6">
    <location>
        <begin position="167"/>
        <end position="188"/>
    </location>
</feature>
<dbReference type="Proteomes" id="UP000039046">
    <property type="component" value="Unassembled WGS sequence"/>
</dbReference>
<feature type="transmembrane region" description="Helical" evidence="6">
    <location>
        <begin position="368"/>
        <end position="389"/>
    </location>
</feature>
<keyword evidence="3 6" id="KW-0812">Transmembrane</keyword>
<evidence type="ECO:0000256" key="6">
    <source>
        <dbReference type="SAM" id="Phobius"/>
    </source>
</evidence>
<dbReference type="Gene3D" id="1.20.1250.20">
    <property type="entry name" value="MFS general substrate transporter like domains"/>
    <property type="match status" value="2"/>
</dbReference>
<evidence type="ECO:0000259" key="7">
    <source>
        <dbReference type="PROSITE" id="PS50850"/>
    </source>
</evidence>
<accession>A0A0A1TLL0</accession>
<dbReference type="GO" id="GO:0016020">
    <property type="term" value="C:membrane"/>
    <property type="evidence" value="ECO:0007669"/>
    <property type="project" value="UniProtKB-SubCell"/>
</dbReference>